<name>A0A7J6FD11_CANSA</name>
<evidence type="ECO:0000259" key="1">
    <source>
        <dbReference type="Pfam" id="PF12143"/>
    </source>
</evidence>
<dbReference type="InterPro" id="IPR006311">
    <property type="entry name" value="TAT_signal"/>
</dbReference>
<dbReference type="Proteomes" id="UP000525078">
    <property type="component" value="Unassembled WGS sequence"/>
</dbReference>
<reference evidence="2 3" key="1">
    <citation type="journal article" date="2020" name="bioRxiv">
        <title>Sequence and annotation of 42 cannabis genomes reveals extensive copy number variation in cannabinoid synthesis and pathogen resistance genes.</title>
        <authorList>
            <person name="Mckernan K.J."/>
            <person name="Helbert Y."/>
            <person name="Kane L.T."/>
            <person name="Ebling H."/>
            <person name="Zhang L."/>
            <person name="Liu B."/>
            <person name="Eaton Z."/>
            <person name="Mclaughlin S."/>
            <person name="Kingan S."/>
            <person name="Baybayan P."/>
            <person name="Concepcion G."/>
            <person name="Jordan M."/>
            <person name="Riva A."/>
            <person name="Barbazuk W."/>
            <person name="Harkins T."/>
        </authorList>
    </citation>
    <scope>NUCLEOTIDE SEQUENCE [LARGE SCALE GENOMIC DNA]</scope>
    <source>
        <strain evidence="3">cv. Jamaican Lion 4</strain>
        <tissue evidence="2">Leaf</tissue>
    </source>
</reference>
<dbReference type="Pfam" id="PF12143">
    <property type="entry name" value="PPO1_KFDV"/>
    <property type="match status" value="1"/>
</dbReference>
<gene>
    <name evidence="2" type="ORF">F8388_018678</name>
</gene>
<protein>
    <recommendedName>
        <fullName evidence="1">Polyphenol oxidase C-terminal domain-containing protein</fullName>
    </recommendedName>
</protein>
<organism evidence="2 3">
    <name type="scientific">Cannabis sativa</name>
    <name type="common">Hemp</name>
    <name type="synonym">Marijuana</name>
    <dbReference type="NCBI Taxonomy" id="3483"/>
    <lineage>
        <taxon>Eukaryota</taxon>
        <taxon>Viridiplantae</taxon>
        <taxon>Streptophyta</taxon>
        <taxon>Embryophyta</taxon>
        <taxon>Tracheophyta</taxon>
        <taxon>Spermatophyta</taxon>
        <taxon>Magnoliopsida</taxon>
        <taxon>eudicotyledons</taxon>
        <taxon>Gunneridae</taxon>
        <taxon>Pentapetalae</taxon>
        <taxon>rosids</taxon>
        <taxon>fabids</taxon>
        <taxon>Rosales</taxon>
        <taxon>Cannabaceae</taxon>
        <taxon>Cannabis</taxon>
    </lineage>
</organism>
<dbReference type="AlphaFoldDB" id="A0A7J6FD11"/>
<dbReference type="EMBL" id="JAATIP010000134">
    <property type="protein sequence ID" value="KAF4368554.1"/>
    <property type="molecule type" value="Genomic_DNA"/>
</dbReference>
<dbReference type="InterPro" id="IPR022740">
    <property type="entry name" value="Polyphenol_oxidase_C"/>
</dbReference>
<comment type="caution">
    <text evidence="2">The sequence shown here is derived from an EMBL/GenBank/DDBJ whole genome shotgun (WGS) entry which is preliminary data.</text>
</comment>
<dbReference type="PANTHER" id="PTHR36608">
    <property type="entry name" value="POLYPHENOL OXIDASE C, CHLOROPLASTIC-LIKE"/>
    <property type="match status" value="1"/>
</dbReference>
<sequence length="177" mass="18935">MSNSQSNDHHHSNNLTLDRRNLLIGAGTLFATSSSSSPSPAAAADYPIKLDGAVKRVVVRPRKSRTKAEKEDEEEVLVIEGIEFDRSLPVKFDVYVNDVDDVMGGPDTAEFAGSFANVPHGQRRGSSKTMKTGLNLGISDLLEEVGADDDDSVVVTLVPKFGKGQITVQGIGIKLQG</sequence>
<proteinExistence type="predicted"/>
<dbReference type="GO" id="GO:0004097">
    <property type="term" value="F:catechol oxidase activity"/>
    <property type="evidence" value="ECO:0007669"/>
    <property type="project" value="InterPro"/>
</dbReference>
<feature type="domain" description="Polyphenol oxidase C-terminal" evidence="1">
    <location>
        <begin position="47"/>
        <end position="175"/>
    </location>
</feature>
<evidence type="ECO:0000313" key="2">
    <source>
        <dbReference type="EMBL" id="KAF4368554.1"/>
    </source>
</evidence>
<accession>A0A7J6FD11</accession>
<dbReference type="PANTHER" id="PTHR36608:SF1">
    <property type="entry name" value="POLYPHENOL OXIDASE C, CHLOROPLASTIC-LIKE"/>
    <property type="match status" value="1"/>
</dbReference>
<evidence type="ECO:0000313" key="3">
    <source>
        <dbReference type="Proteomes" id="UP000525078"/>
    </source>
</evidence>
<dbReference type="PROSITE" id="PS51318">
    <property type="entry name" value="TAT"/>
    <property type="match status" value="1"/>
</dbReference>